<accession>A0ABN8GQX5</accession>
<protein>
    <submittedName>
        <fullName evidence="1">tRNA (Adenine(22)-N(1))-methyltransferase</fullName>
        <ecNumber evidence="1">2.1.1.217</ecNumber>
    </submittedName>
</protein>
<keyword evidence="2" id="KW-1185">Reference proteome</keyword>
<name>A0ABN8GQX5_9BACL</name>
<dbReference type="Gene3D" id="1.10.287.1890">
    <property type="match status" value="1"/>
</dbReference>
<gene>
    <name evidence="1" type="primary">trmK</name>
    <name evidence="1" type="ORF">PAECIP111893_03754</name>
</gene>
<dbReference type="InterPro" id="IPR029063">
    <property type="entry name" value="SAM-dependent_MTases_sf"/>
</dbReference>
<comment type="caution">
    <text evidence="1">The sequence shown here is derived from an EMBL/GenBank/DDBJ whole genome shotgun (WGS) entry which is preliminary data.</text>
</comment>
<dbReference type="EMBL" id="CAKMMF010000022">
    <property type="protein sequence ID" value="CAH1214012.1"/>
    <property type="molecule type" value="Genomic_DNA"/>
</dbReference>
<organism evidence="1 2">
    <name type="scientific">Paenibacillus plantiphilus</name>
    <dbReference type="NCBI Taxonomy" id="2905650"/>
    <lineage>
        <taxon>Bacteria</taxon>
        <taxon>Bacillati</taxon>
        <taxon>Bacillota</taxon>
        <taxon>Bacilli</taxon>
        <taxon>Bacillales</taxon>
        <taxon>Paenibacillaceae</taxon>
        <taxon>Paenibacillus</taxon>
    </lineage>
</organism>
<dbReference type="SUPFAM" id="SSF53335">
    <property type="entry name" value="S-adenosyl-L-methionine-dependent methyltransferases"/>
    <property type="match status" value="1"/>
</dbReference>
<dbReference type="GO" id="GO:0032259">
    <property type="term" value="P:methylation"/>
    <property type="evidence" value="ECO:0007669"/>
    <property type="project" value="UniProtKB-KW"/>
</dbReference>
<dbReference type="EC" id="2.1.1.217" evidence="1"/>
<dbReference type="Gene3D" id="3.40.50.150">
    <property type="entry name" value="Vaccinia Virus protein VP39"/>
    <property type="match status" value="1"/>
</dbReference>
<dbReference type="Proteomes" id="UP000838686">
    <property type="component" value="Unassembled WGS sequence"/>
</dbReference>
<dbReference type="Pfam" id="PF04816">
    <property type="entry name" value="TrmK"/>
    <property type="match status" value="1"/>
</dbReference>
<reference evidence="1" key="1">
    <citation type="submission" date="2022-01" db="EMBL/GenBank/DDBJ databases">
        <authorList>
            <person name="Criscuolo A."/>
        </authorList>
    </citation>
    <scope>NUCLEOTIDE SEQUENCE</scope>
    <source>
        <strain evidence="1">CIP111893</strain>
    </source>
</reference>
<evidence type="ECO:0000313" key="2">
    <source>
        <dbReference type="Proteomes" id="UP000838686"/>
    </source>
</evidence>
<dbReference type="InterPro" id="IPR006901">
    <property type="entry name" value="TrmK"/>
</dbReference>
<dbReference type="PANTHER" id="PTHR38451">
    <property type="entry name" value="TRNA (ADENINE(22)-N(1))-METHYLTRANSFERASE"/>
    <property type="match status" value="1"/>
</dbReference>
<keyword evidence="1" id="KW-0489">Methyltransferase</keyword>
<evidence type="ECO:0000313" key="1">
    <source>
        <dbReference type="EMBL" id="CAH1214012.1"/>
    </source>
</evidence>
<proteinExistence type="predicted"/>
<dbReference type="PIRSF" id="PIRSF018637">
    <property type="entry name" value="TrmK"/>
    <property type="match status" value="1"/>
</dbReference>
<dbReference type="GO" id="GO:0160105">
    <property type="term" value="F:tRNA (adenine(22)-N1)-methyltransferase activity"/>
    <property type="evidence" value="ECO:0007669"/>
    <property type="project" value="UniProtKB-EC"/>
</dbReference>
<sequence length="263" mass="28616">MLDMIKLSKRLQSIADLVTPGSRIADIGSDHALLPVYLVQSGRCPSAIAGELNKGPWQAAVRGVAEAGLANVIDVRHGDGMSVLNAGDADTVTIAGMGGSLMSMILEAGWQGGKLQQVKELVLQPNVGEDLVRRWLVERRFALQNEIIMEEDGRIYEVLHAIKAANADSHNEALYDSSFLPLKLTESAGRKLLYAMGPLLLREPSACLVRKWQLELAKLERICGQMLQSDTSEAREKEAAFRQEMNLIGEVLACLPTVKPSSS</sequence>
<keyword evidence="1" id="KW-0808">Transferase</keyword>
<dbReference type="PANTHER" id="PTHR38451:SF1">
    <property type="entry name" value="TRNA (ADENINE(22)-N(1))-METHYLTRANSFERASE"/>
    <property type="match status" value="1"/>
</dbReference>